<evidence type="ECO:0000256" key="5">
    <source>
        <dbReference type="ARBA" id="ARBA00022692"/>
    </source>
</evidence>
<evidence type="ECO:0000256" key="1">
    <source>
        <dbReference type="ARBA" id="ARBA00004651"/>
    </source>
</evidence>
<reference evidence="10" key="1">
    <citation type="submission" date="2017-02" db="EMBL/GenBank/DDBJ databases">
        <title>Delving into the versatile metabolic prowess of the omnipresent phylum Bacteroidetes.</title>
        <authorList>
            <person name="Nobu M.K."/>
            <person name="Mei R."/>
            <person name="Narihiro T."/>
            <person name="Kuroda K."/>
            <person name="Liu W.-T."/>
        </authorList>
    </citation>
    <scope>NUCLEOTIDE SEQUENCE</scope>
    <source>
        <strain evidence="10">ADurb.Bin131</strain>
    </source>
</reference>
<dbReference type="PANTHER" id="PTHR33908">
    <property type="entry name" value="MANNOSYLTRANSFERASE YKCB-RELATED"/>
    <property type="match status" value="1"/>
</dbReference>
<dbReference type="GO" id="GO:0009103">
    <property type="term" value="P:lipopolysaccharide biosynthetic process"/>
    <property type="evidence" value="ECO:0007669"/>
    <property type="project" value="UniProtKB-ARBA"/>
</dbReference>
<feature type="transmembrane region" description="Helical" evidence="8">
    <location>
        <begin position="172"/>
        <end position="190"/>
    </location>
</feature>
<feature type="transmembrane region" description="Helical" evidence="8">
    <location>
        <begin position="319"/>
        <end position="342"/>
    </location>
</feature>
<gene>
    <name evidence="10" type="ORF">BWX89_01651</name>
</gene>
<feature type="transmembrane region" description="Helical" evidence="8">
    <location>
        <begin position="145"/>
        <end position="165"/>
    </location>
</feature>
<keyword evidence="5 8" id="KW-0812">Transmembrane</keyword>
<proteinExistence type="predicted"/>
<evidence type="ECO:0000313" key="10">
    <source>
        <dbReference type="EMBL" id="OQB71730.1"/>
    </source>
</evidence>
<keyword evidence="6 8" id="KW-1133">Transmembrane helix</keyword>
<evidence type="ECO:0000256" key="2">
    <source>
        <dbReference type="ARBA" id="ARBA00022475"/>
    </source>
</evidence>
<keyword evidence="7 8" id="KW-0472">Membrane</keyword>
<comment type="caution">
    <text evidence="10">The sequence shown here is derived from an EMBL/GenBank/DDBJ whole genome shotgun (WGS) entry which is preliminary data.</text>
</comment>
<feature type="transmembrane region" description="Helical" evidence="8">
    <location>
        <begin position="351"/>
        <end position="369"/>
    </location>
</feature>
<dbReference type="EMBL" id="MWDQ01000150">
    <property type="protein sequence ID" value="OQB71730.1"/>
    <property type="molecule type" value="Genomic_DNA"/>
</dbReference>
<evidence type="ECO:0000256" key="4">
    <source>
        <dbReference type="ARBA" id="ARBA00022679"/>
    </source>
</evidence>
<dbReference type="GO" id="GO:0016763">
    <property type="term" value="F:pentosyltransferase activity"/>
    <property type="evidence" value="ECO:0007669"/>
    <property type="project" value="TreeGrafter"/>
</dbReference>
<comment type="subcellular location">
    <subcellularLocation>
        <location evidence="1">Cell membrane</location>
        <topology evidence="1">Multi-pass membrane protein</topology>
    </subcellularLocation>
</comment>
<feature type="domain" description="Glycosyltransferase RgtA/B/C/D-like" evidence="9">
    <location>
        <begin position="145"/>
        <end position="283"/>
    </location>
</feature>
<accession>A0A1V6C4F6</accession>
<keyword evidence="2" id="KW-1003">Cell membrane</keyword>
<feature type="transmembrane region" description="Helical" evidence="8">
    <location>
        <begin position="222"/>
        <end position="247"/>
    </location>
</feature>
<dbReference type="Proteomes" id="UP000485562">
    <property type="component" value="Unassembled WGS sequence"/>
</dbReference>
<evidence type="ECO:0000256" key="3">
    <source>
        <dbReference type="ARBA" id="ARBA00022676"/>
    </source>
</evidence>
<evidence type="ECO:0000259" key="9">
    <source>
        <dbReference type="Pfam" id="PF13231"/>
    </source>
</evidence>
<keyword evidence="3 10" id="KW-0328">Glycosyltransferase</keyword>
<dbReference type="PANTHER" id="PTHR33908:SF11">
    <property type="entry name" value="MEMBRANE PROTEIN"/>
    <property type="match status" value="1"/>
</dbReference>
<evidence type="ECO:0000256" key="6">
    <source>
        <dbReference type="ARBA" id="ARBA00022989"/>
    </source>
</evidence>
<evidence type="ECO:0000256" key="7">
    <source>
        <dbReference type="ARBA" id="ARBA00023136"/>
    </source>
</evidence>
<organism evidence="10">
    <name type="scientific">candidate division TA06 bacterium ADurb.Bin131</name>
    <dbReference type="NCBI Taxonomy" id="1852827"/>
    <lineage>
        <taxon>Bacteria</taxon>
        <taxon>Bacteria division TA06</taxon>
    </lineage>
</organism>
<feature type="transmembrane region" description="Helical" evidence="8">
    <location>
        <begin position="6"/>
        <end position="28"/>
    </location>
</feature>
<evidence type="ECO:0000256" key="8">
    <source>
        <dbReference type="SAM" id="Phobius"/>
    </source>
</evidence>
<dbReference type="InterPro" id="IPR038731">
    <property type="entry name" value="RgtA/B/C-like"/>
</dbReference>
<dbReference type="Pfam" id="PF13231">
    <property type="entry name" value="PMT_2"/>
    <property type="match status" value="1"/>
</dbReference>
<sequence>MNKPYLFIIIGIFIFASLLYTTGIKWGLPSEETKSFYIQDANISQEYVKHSWEISKENLPEKLPRSVFNAIRSFHPDEQNILKSISTMSPERFDFNPHFFEYPSSQIYLVAVTLKVLSIPGFIKIEPDISYYFKHPDEMAKMYLAGRYITLLMAICGLILFYKVALVLCGRYGAAFATACLGFCPLYSINSHYMTVDIPMVFWIIVSLFFIVMFVKRRKFFYIAFSAFTLGIATGTKYPAGILIFLLPFVYYRTYEKSPGRFIKNMLILFVLFLVGFLITTPYCIIAFNEFKRDILYQTGSRGVGASGLYQYINCFINFFAAFWVGSWLLVFLFILSIYFLARRRLLEDRIILTGLILCLVPLFTAGGFKYARYYLLVLPFLCLSAGSVFNDFFQIENKRAKIFASSLCILILVAVLIKSVAYSKVMACKDVRILAAEYISNEIPQDKKLVFTKDPWIFEVPPVNPLRYAVVSEKDLETAPSGSFLIIGELQYFLTYGSRVKEMQNKIDFCQKKGFVLKKIFENEPHFGQLYFDCDWTLHDMIYAHPKILLFYKP</sequence>
<feature type="transmembrane region" description="Helical" evidence="8">
    <location>
        <begin position="403"/>
        <end position="423"/>
    </location>
</feature>
<dbReference type="GO" id="GO:0005886">
    <property type="term" value="C:plasma membrane"/>
    <property type="evidence" value="ECO:0007669"/>
    <property type="project" value="UniProtKB-SubCell"/>
</dbReference>
<feature type="transmembrane region" description="Helical" evidence="8">
    <location>
        <begin position="196"/>
        <end position="215"/>
    </location>
</feature>
<feature type="transmembrane region" description="Helical" evidence="8">
    <location>
        <begin position="267"/>
        <end position="288"/>
    </location>
</feature>
<dbReference type="InterPro" id="IPR050297">
    <property type="entry name" value="LipidA_mod_glycosyltrf_83"/>
</dbReference>
<protein>
    <submittedName>
        <fullName evidence="10">Dolichyl-phosphate-mannose-protein mannosyltransferase</fullName>
    </submittedName>
</protein>
<name>A0A1V6C4F6_UNCT6</name>
<feature type="transmembrane region" description="Helical" evidence="8">
    <location>
        <begin position="375"/>
        <end position="394"/>
    </location>
</feature>
<keyword evidence="4" id="KW-0808">Transferase</keyword>
<dbReference type="AlphaFoldDB" id="A0A1V6C4F6"/>